<dbReference type="EMBL" id="CAJVPM010024712">
    <property type="protein sequence ID" value="CAG8654957.1"/>
    <property type="molecule type" value="Genomic_DNA"/>
</dbReference>
<comment type="caution">
    <text evidence="1">The sequence shown here is derived from an EMBL/GenBank/DDBJ whole genome shotgun (WGS) entry which is preliminary data.</text>
</comment>
<protein>
    <submittedName>
        <fullName evidence="1">11338_t:CDS:1</fullName>
    </submittedName>
</protein>
<organism evidence="1 2">
    <name type="scientific">Scutellospora calospora</name>
    <dbReference type="NCBI Taxonomy" id="85575"/>
    <lineage>
        <taxon>Eukaryota</taxon>
        <taxon>Fungi</taxon>
        <taxon>Fungi incertae sedis</taxon>
        <taxon>Mucoromycota</taxon>
        <taxon>Glomeromycotina</taxon>
        <taxon>Glomeromycetes</taxon>
        <taxon>Diversisporales</taxon>
        <taxon>Gigasporaceae</taxon>
        <taxon>Scutellospora</taxon>
    </lineage>
</organism>
<keyword evidence="2" id="KW-1185">Reference proteome</keyword>
<gene>
    <name evidence="1" type="ORF">SCALOS_LOCUS8805</name>
</gene>
<name>A0ACA9NJR5_9GLOM</name>
<sequence>KEDRLFIDLNPESLDNVGLQPKQITIVAVLKDGGQISLEDAGL</sequence>
<proteinExistence type="predicted"/>
<dbReference type="Proteomes" id="UP000789860">
    <property type="component" value="Unassembled WGS sequence"/>
</dbReference>
<reference evidence="1" key="1">
    <citation type="submission" date="2021-06" db="EMBL/GenBank/DDBJ databases">
        <authorList>
            <person name="Kallberg Y."/>
            <person name="Tangrot J."/>
            <person name="Rosling A."/>
        </authorList>
    </citation>
    <scope>NUCLEOTIDE SEQUENCE</scope>
    <source>
        <strain evidence="1">AU212A</strain>
    </source>
</reference>
<evidence type="ECO:0000313" key="1">
    <source>
        <dbReference type="EMBL" id="CAG8654957.1"/>
    </source>
</evidence>
<feature type="non-terminal residue" evidence="1">
    <location>
        <position position="1"/>
    </location>
</feature>
<accession>A0ACA9NJR5</accession>
<feature type="non-terminal residue" evidence="1">
    <location>
        <position position="43"/>
    </location>
</feature>
<evidence type="ECO:0000313" key="2">
    <source>
        <dbReference type="Proteomes" id="UP000789860"/>
    </source>
</evidence>